<dbReference type="Proteomes" id="UP000464954">
    <property type="component" value="Chromosome"/>
</dbReference>
<dbReference type="InterPro" id="IPR006597">
    <property type="entry name" value="Sel1-like"/>
</dbReference>
<dbReference type="SMART" id="SM00671">
    <property type="entry name" value="SEL1"/>
    <property type="match status" value="3"/>
</dbReference>
<dbReference type="Gene3D" id="1.25.40.10">
    <property type="entry name" value="Tetratricopeptide repeat domain"/>
    <property type="match status" value="1"/>
</dbReference>
<dbReference type="PANTHER" id="PTHR11102">
    <property type="entry name" value="SEL-1-LIKE PROTEIN"/>
    <property type="match status" value="1"/>
</dbReference>
<dbReference type="AlphaFoldDB" id="A0A6P1M364"/>
<dbReference type="PANTHER" id="PTHR11102:SF160">
    <property type="entry name" value="ERAD-ASSOCIATED E3 UBIQUITIN-PROTEIN LIGASE COMPONENT HRD3"/>
    <property type="match status" value="1"/>
</dbReference>
<dbReference type="KEGG" id="taer:GT409_07390"/>
<sequence>MFIQIGCSNSSFKYDYLTLAKMVSSDPEESARLCRKGVAKGNADAQALLGFMMACSPNEYVQLNLKQGVALLEKSVDQGNAFAQGNLGMMCSQGVFPPSGPNFPRDPRRACKLLTLSAEQDNAIGQAFLGSMLCIGEDVPRDVAKGVELLELASNKGHPHAQCCLALLYYGGALVEKNTDKALSLSLYTPKTSTMTI</sequence>
<gene>
    <name evidence="1" type="ORF">GT409_07390</name>
</gene>
<dbReference type="EMBL" id="CP047593">
    <property type="protein sequence ID" value="QHI69279.1"/>
    <property type="molecule type" value="Genomic_DNA"/>
</dbReference>
<dbReference type="RefSeq" id="WP_160628457.1">
    <property type="nucleotide sequence ID" value="NZ_CP047593.1"/>
</dbReference>
<evidence type="ECO:0000313" key="2">
    <source>
        <dbReference type="Proteomes" id="UP000464954"/>
    </source>
</evidence>
<keyword evidence="2" id="KW-1185">Reference proteome</keyword>
<dbReference type="SUPFAM" id="SSF81901">
    <property type="entry name" value="HCP-like"/>
    <property type="match status" value="1"/>
</dbReference>
<evidence type="ECO:0000313" key="1">
    <source>
        <dbReference type="EMBL" id="QHI69279.1"/>
    </source>
</evidence>
<dbReference type="InterPro" id="IPR050767">
    <property type="entry name" value="Sel1_AlgK"/>
</dbReference>
<name>A0A6P1M364_9BACT</name>
<dbReference type="Pfam" id="PF08238">
    <property type="entry name" value="Sel1"/>
    <property type="match status" value="4"/>
</dbReference>
<reference evidence="1 2" key="1">
    <citation type="submission" date="2020-01" db="EMBL/GenBank/DDBJ databases">
        <title>Ponticoccus aerotolerans gen. nov., sp. nov., an anaerobic bacterium and proposal of Ponticoccusceae fam. nov., Ponticoccusles ord. nov. and Ponticoccuse classis nov. in the phylum Kiritimatiellaeota.</title>
        <authorList>
            <person name="Zhou L.Y."/>
            <person name="Du Z.J."/>
        </authorList>
    </citation>
    <scope>NUCLEOTIDE SEQUENCE [LARGE SCALE GENOMIC DNA]</scope>
    <source>
        <strain evidence="1 2">S-5007</strain>
    </source>
</reference>
<organism evidence="1 2">
    <name type="scientific">Tichowtungia aerotolerans</name>
    <dbReference type="NCBI Taxonomy" id="2697043"/>
    <lineage>
        <taxon>Bacteria</taxon>
        <taxon>Pseudomonadati</taxon>
        <taxon>Kiritimatiellota</taxon>
        <taxon>Tichowtungiia</taxon>
        <taxon>Tichowtungiales</taxon>
        <taxon>Tichowtungiaceae</taxon>
        <taxon>Tichowtungia</taxon>
    </lineage>
</organism>
<proteinExistence type="predicted"/>
<protein>
    <submittedName>
        <fullName evidence="1">Uncharacterized protein</fullName>
    </submittedName>
</protein>
<accession>A0A6P1M364</accession>
<dbReference type="InterPro" id="IPR011990">
    <property type="entry name" value="TPR-like_helical_dom_sf"/>
</dbReference>